<comment type="caution">
    <text evidence="5">The sequence shown here is derived from an EMBL/GenBank/DDBJ whole genome shotgun (WGS) entry which is preliminary data.</text>
</comment>
<feature type="compositionally biased region" description="Low complexity" evidence="4">
    <location>
        <begin position="290"/>
        <end position="310"/>
    </location>
</feature>
<name>A0ABP4K9P8_9MICO</name>
<feature type="region of interest" description="Disordered" evidence="4">
    <location>
        <begin position="275"/>
        <end position="320"/>
    </location>
</feature>
<dbReference type="Gene3D" id="1.25.40.20">
    <property type="entry name" value="Ankyrin repeat-containing domain"/>
    <property type="match status" value="1"/>
</dbReference>
<evidence type="ECO:0000256" key="4">
    <source>
        <dbReference type="SAM" id="MobiDB-lite"/>
    </source>
</evidence>
<feature type="repeat" description="ANK" evidence="3">
    <location>
        <begin position="216"/>
        <end position="248"/>
    </location>
</feature>
<dbReference type="InterPro" id="IPR036770">
    <property type="entry name" value="Ankyrin_rpt-contain_sf"/>
</dbReference>
<organism evidence="5 6">
    <name type="scientific">Curtobacterium herbarum</name>
    <dbReference type="NCBI Taxonomy" id="150122"/>
    <lineage>
        <taxon>Bacteria</taxon>
        <taxon>Bacillati</taxon>
        <taxon>Actinomycetota</taxon>
        <taxon>Actinomycetes</taxon>
        <taxon>Micrococcales</taxon>
        <taxon>Microbacteriaceae</taxon>
        <taxon>Curtobacterium</taxon>
    </lineage>
</organism>
<feature type="compositionally biased region" description="Acidic residues" evidence="4">
    <location>
        <begin position="311"/>
        <end position="320"/>
    </location>
</feature>
<dbReference type="Pfam" id="PF00023">
    <property type="entry name" value="Ank"/>
    <property type="match status" value="1"/>
</dbReference>
<evidence type="ECO:0000256" key="1">
    <source>
        <dbReference type="ARBA" id="ARBA00022737"/>
    </source>
</evidence>
<evidence type="ECO:0000256" key="3">
    <source>
        <dbReference type="PROSITE-ProRule" id="PRU00023"/>
    </source>
</evidence>
<sequence length="320" mass="34507">MRWSHLGWPSVGFVSLEDVDGYRDHLSRLVLDAPPTVAALAAVQWGEARFESWELDGETLRVVVVVRNDEVLDTPEGLWRRWNHARVTLRFHAVTLDPPDTAALDLLAGDVHVLRGELAHVGPDGWELRLLVSPTGEVAVVFQDVAVEVRSVDESAWGDLEARPAHGWHGPMADGWADWASAAVRAAAHGDVGGLAMALDGFVGEPAGVDEIDARWGFAPLHAAAWFDRPAAAELLLSRGAWADLPDAEGRTPLDLAHERGSVRVATLLTERVRHVPGDVAPEPDRRDTTTATATPVTASPDSDSPGNDSPDADSWDTDS</sequence>
<evidence type="ECO:0000313" key="5">
    <source>
        <dbReference type="EMBL" id="GAA1494223.1"/>
    </source>
</evidence>
<keyword evidence="2 3" id="KW-0040">ANK repeat</keyword>
<dbReference type="InterPro" id="IPR050776">
    <property type="entry name" value="Ank_Repeat/CDKN_Inhibitor"/>
</dbReference>
<dbReference type="PANTHER" id="PTHR24201">
    <property type="entry name" value="ANK_REP_REGION DOMAIN-CONTAINING PROTEIN"/>
    <property type="match status" value="1"/>
</dbReference>
<evidence type="ECO:0008006" key="7">
    <source>
        <dbReference type="Google" id="ProtNLM"/>
    </source>
</evidence>
<keyword evidence="6" id="KW-1185">Reference proteome</keyword>
<evidence type="ECO:0000313" key="6">
    <source>
        <dbReference type="Proteomes" id="UP001501742"/>
    </source>
</evidence>
<feature type="compositionally biased region" description="Basic and acidic residues" evidence="4">
    <location>
        <begin position="275"/>
        <end position="289"/>
    </location>
</feature>
<accession>A0ABP4K9P8</accession>
<proteinExistence type="predicted"/>
<evidence type="ECO:0000256" key="2">
    <source>
        <dbReference type="ARBA" id="ARBA00023043"/>
    </source>
</evidence>
<dbReference type="EMBL" id="BAAAJX010000015">
    <property type="protein sequence ID" value="GAA1494223.1"/>
    <property type="molecule type" value="Genomic_DNA"/>
</dbReference>
<dbReference type="Proteomes" id="UP001501742">
    <property type="component" value="Unassembled WGS sequence"/>
</dbReference>
<dbReference type="PROSITE" id="PS50088">
    <property type="entry name" value="ANK_REPEAT"/>
    <property type="match status" value="1"/>
</dbReference>
<protein>
    <recommendedName>
        <fullName evidence="7">Ankyrin repeat domain-containing protein</fullName>
    </recommendedName>
</protein>
<dbReference type="RefSeq" id="WP_204609701.1">
    <property type="nucleotide sequence ID" value="NZ_BAAAJX010000015.1"/>
</dbReference>
<gene>
    <name evidence="5" type="ORF">GCM10009627_25690</name>
</gene>
<dbReference type="SUPFAM" id="SSF48403">
    <property type="entry name" value="Ankyrin repeat"/>
    <property type="match status" value="1"/>
</dbReference>
<keyword evidence="1" id="KW-0677">Repeat</keyword>
<dbReference type="InterPro" id="IPR002110">
    <property type="entry name" value="Ankyrin_rpt"/>
</dbReference>
<reference evidence="6" key="1">
    <citation type="journal article" date="2019" name="Int. J. Syst. Evol. Microbiol.">
        <title>The Global Catalogue of Microorganisms (GCM) 10K type strain sequencing project: providing services to taxonomists for standard genome sequencing and annotation.</title>
        <authorList>
            <consortium name="The Broad Institute Genomics Platform"/>
            <consortium name="The Broad Institute Genome Sequencing Center for Infectious Disease"/>
            <person name="Wu L."/>
            <person name="Ma J."/>
        </authorList>
    </citation>
    <scope>NUCLEOTIDE SEQUENCE [LARGE SCALE GENOMIC DNA]</scope>
    <source>
        <strain evidence="6">JCM 12140</strain>
    </source>
</reference>